<evidence type="ECO:0000256" key="3">
    <source>
        <dbReference type="ARBA" id="ARBA00020392"/>
    </source>
</evidence>
<keyword evidence="13" id="KW-1185">Reference proteome</keyword>
<keyword evidence="8" id="KW-0653">Protein transport</keyword>
<keyword evidence="9" id="KW-0472">Membrane</keyword>
<evidence type="ECO:0000313" key="13">
    <source>
        <dbReference type="Proteomes" id="UP000064189"/>
    </source>
</evidence>
<keyword evidence="7" id="KW-1005">Bacterial flagellum biogenesis</keyword>
<evidence type="ECO:0000256" key="8">
    <source>
        <dbReference type="ARBA" id="ARBA00022927"/>
    </source>
</evidence>
<dbReference type="Gene3D" id="1.10.287.1700">
    <property type="match status" value="1"/>
</dbReference>
<comment type="similarity">
    <text evidence="2">Belongs to the FliJ family.</text>
</comment>
<keyword evidence="6" id="KW-0145">Chemotaxis</keyword>
<gene>
    <name evidence="12" type="primary">fliJ</name>
    <name evidence="12" type="ORF">AS888_10920</name>
</gene>
<comment type="subcellular location">
    <subcellularLocation>
        <location evidence="1">Cell membrane</location>
        <topology evidence="1">Peripheral membrane protein</topology>
        <orientation evidence="1">Cytoplasmic side</orientation>
    </subcellularLocation>
</comment>
<dbReference type="AlphaFoldDB" id="A0A109MRQ9"/>
<dbReference type="RefSeq" id="WP_061144620.1">
    <property type="nucleotide sequence ID" value="NZ_LNNH01000059.1"/>
</dbReference>
<keyword evidence="10" id="KW-1006">Bacterial flagellum protein export</keyword>
<dbReference type="InterPro" id="IPR053716">
    <property type="entry name" value="Flag_assembly_chemotaxis_eff"/>
</dbReference>
<evidence type="ECO:0000256" key="6">
    <source>
        <dbReference type="ARBA" id="ARBA00022500"/>
    </source>
</evidence>
<keyword evidence="4" id="KW-0813">Transport</keyword>
<evidence type="ECO:0000256" key="9">
    <source>
        <dbReference type="ARBA" id="ARBA00023136"/>
    </source>
</evidence>
<dbReference type="NCBIfam" id="TIGR02473">
    <property type="entry name" value="flagell_FliJ"/>
    <property type="match status" value="1"/>
</dbReference>
<accession>A0A109MRQ9</accession>
<keyword evidence="11" id="KW-0175">Coiled coil</keyword>
<feature type="coiled-coil region" evidence="11">
    <location>
        <begin position="29"/>
        <end position="56"/>
    </location>
</feature>
<sequence>MIYQYKFEKILTIKEKEKNDALAKYNAAVKRFEEVAEKLYRLLKKKEELLDFQQEKLRNGLSIQEIRHHQLFMDNLEILVSHCQQEVIESRYKMNFQRDALMERNIEVKKYEKMKENDFLKFLDVIKEAENKQMDEISIRQFLSKGVR</sequence>
<dbReference type="Proteomes" id="UP000064189">
    <property type="component" value="Unassembled WGS sequence"/>
</dbReference>
<evidence type="ECO:0000256" key="4">
    <source>
        <dbReference type="ARBA" id="ARBA00022448"/>
    </source>
</evidence>
<evidence type="ECO:0000256" key="2">
    <source>
        <dbReference type="ARBA" id="ARBA00010004"/>
    </source>
</evidence>
<dbReference type="GO" id="GO:0006935">
    <property type="term" value="P:chemotaxis"/>
    <property type="evidence" value="ECO:0007669"/>
    <property type="project" value="UniProtKB-KW"/>
</dbReference>
<evidence type="ECO:0000256" key="7">
    <source>
        <dbReference type="ARBA" id="ARBA00022795"/>
    </source>
</evidence>
<comment type="caution">
    <text evidence="12">The sequence shown here is derived from an EMBL/GenBank/DDBJ whole genome shotgun (WGS) entry which is preliminary data.</text>
</comment>
<evidence type="ECO:0000256" key="10">
    <source>
        <dbReference type="ARBA" id="ARBA00023225"/>
    </source>
</evidence>
<evidence type="ECO:0000256" key="1">
    <source>
        <dbReference type="ARBA" id="ARBA00004413"/>
    </source>
</evidence>
<keyword evidence="12" id="KW-0966">Cell projection</keyword>
<protein>
    <recommendedName>
        <fullName evidence="3">Flagellar FliJ protein</fullName>
    </recommendedName>
</protein>
<reference evidence="12 13" key="1">
    <citation type="submission" date="2015-11" db="EMBL/GenBank/DDBJ databases">
        <title>Genome Sequence of Bacillus simplex strain VanAntwerpen2.</title>
        <authorList>
            <person name="Couger M.B."/>
        </authorList>
    </citation>
    <scope>NUCLEOTIDE SEQUENCE [LARGE SCALE GENOMIC DNA]</scope>
    <source>
        <strain evidence="12 13">VanAntwerpen02</strain>
    </source>
</reference>
<proteinExistence type="inferred from homology"/>
<dbReference type="GO" id="GO:0015031">
    <property type="term" value="P:protein transport"/>
    <property type="evidence" value="ECO:0007669"/>
    <property type="project" value="UniProtKB-KW"/>
</dbReference>
<dbReference type="InterPro" id="IPR012823">
    <property type="entry name" value="Flagell_FliJ"/>
</dbReference>
<evidence type="ECO:0000256" key="5">
    <source>
        <dbReference type="ARBA" id="ARBA00022475"/>
    </source>
</evidence>
<keyword evidence="12" id="KW-0969">Cilium</keyword>
<dbReference type="Pfam" id="PF02050">
    <property type="entry name" value="FliJ"/>
    <property type="match status" value="1"/>
</dbReference>
<dbReference type="GO" id="GO:0044781">
    <property type="term" value="P:bacterial-type flagellum organization"/>
    <property type="evidence" value="ECO:0007669"/>
    <property type="project" value="UniProtKB-KW"/>
</dbReference>
<dbReference type="GO" id="GO:0071973">
    <property type="term" value="P:bacterial-type flagellum-dependent cell motility"/>
    <property type="evidence" value="ECO:0007669"/>
    <property type="project" value="InterPro"/>
</dbReference>
<evidence type="ECO:0000313" key="12">
    <source>
        <dbReference type="EMBL" id="KWW10919.1"/>
    </source>
</evidence>
<dbReference type="EMBL" id="LNNH01000059">
    <property type="protein sequence ID" value="KWW10919.1"/>
    <property type="molecule type" value="Genomic_DNA"/>
</dbReference>
<keyword evidence="12" id="KW-0282">Flagellum</keyword>
<name>A0A109MRQ9_9BACI</name>
<organism evidence="12 13">
    <name type="scientific">Peribacillus simplex</name>
    <dbReference type="NCBI Taxonomy" id="1478"/>
    <lineage>
        <taxon>Bacteria</taxon>
        <taxon>Bacillati</taxon>
        <taxon>Bacillota</taxon>
        <taxon>Bacilli</taxon>
        <taxon>Bacillales</taxon>
        <taxon>Bacillaceae</taxon>
        <taxon>Peribacillus</taxon>
    </lineage>
</organism>
<keyword evidence="5" id="KW-1003">Cell membrane</keyword>
<dbReference type="GO" id="GO:0005886">
    <property type="term" value="C:plasma membrane"/>
    <property type="evidence" value="ECO:0007669"/>
    <property type="project" value="UniProtKB-SubCell"/>
</dbReference>
<evidence type="ECO:0000256" key="11">
    <source>
        <dbReference type="SAM" id="Coils"/>
    </source>
</evidence>
<dbReference type="GO" id="GO:0009288">
    <property type="term" value="C:bacterial-type flagellum"/>
    <property type="evidence" value="ECO:0007669"/>
    <property type="project" value="InterPro"/>
</dbReference>